<dbReference type="EMBL" id="JALJAT010000141">
    <property type="protein sequence ID" value="KAK4467375.1"/>
    <property type="molecule type" value="Genomic_DNA"/>
</dbReference>
<evidence type="ECO:0000313" key="2">
    <source>
        <dbReference type="Proteomes" id="UP001292079"/>
    </source>
</evidence>
<dbReference type="AlphaFoldDB" id="A0AAE1Z4H4"/>
<proteinExistence type="predicted"/>
<organism evidence="1 2">
    <name type="scientific">Schistosoma mekongi</name>
    <name type="common">Parasitic worm</name>
    <dbReference type="NCBI Taxonomy" id="38744"/>
    <lineage>
        <taxon>Eukaryota</taxon>
        <taxon>Metazoa</taxon>
        <taxon>Spiralia</taxon>
        <taxon>Lophotrochozoa</taxon>
        <taxon>Platyhelminthes</taxon>
        <taxon>Trematoda</taxon>
        <taxon>Digenea</taxon>
        <taxon>Strigeidida</taxon>
        <taxon>Schistosomatoidea</taxon>
        <taxon>Schistosomatidae</taxon>
        <taxon>Schistosoma</taxon>
    </lineage>
</organism>
<comment type="caution">
    <text evidence="1">The sequence shown here is derived from an EMBL/GenBank/DDBJ whole genome shotgun (WGS) entry which is preliminary data.</text>
</comment>
<evidence type="ECO:0000313" key="1">
    <source>
        <dbReference type="EMBL" id="KAK4467375.1"/>
    </source>
</evidence>
<reference evidence="1" key="2">
    <citation type="journal article" date="2023" name="Infect Dis Poverty">
        <title>Chromosome-scale genome of the human blood fluke Schistosoma mekongi and its implications for public health.</title>
        <authorList>
            <person name="Zhou M."/>
            <person name="Xu L."/>
            <person name="Xu D."/>
            <person name="Chen W."/>
            <person name="Khan J."/>
            <person name="Hu Y."/>
            <person name="Huang H."/>
            <person name="Wei H."/>
            <person name="Zhang Y."/>
            <person name="Chusongsang P."/>
            <person name="Tanasarnprasert K."/>
            <person name="Hu X."/>
            <person name="Limpanont Y."/>
            <person name="Lv Z."/>
        </authorList>
    </citation>
    <scope>NUCLEOTIDE SEQUENCE</scope>
    <source>
        <strain evidence="1">LV_2022a</strain>
    </source>
</reference>
<sequence length="190" mass="21848">EGKILSIPRCKSVSDWNRQYELQRNSIIPTLFRRSVKLLKENQNNTPGVGTYGIKGDPYLYKEIMDAKHKSSSIRGILECRGETNRFLPPTTSENPEPETSTLKSFTSDLLRLEKQHTGKFRKLVDEQRKVDRSYSSRMKNNLIAYRSPVGPGRYNSENYDQSRCIWGAMCSFDCTSSARLSLRDATKLR</sequence>
<feature type="non-terminal residue" evidence="1">
    <location>
        <position position="1"/>
    </location>
</feature>
<dbReference type="Proteomes" id="UP001292079">
    <property type="component" value="Unassembled WGS sequence"/>
</dbReference>
<accession>A0AAE1Z4H4</accession>
<keyword evidence="2" id="KW-1185">Reference proteome</keyword>
<gene>
    <name evidence="1" type="ORF">MN116_008855</name>
</gene>
<name>A0AAE1Z4H4_SCHME</name>
<reference evidence="1" key="1">
    <citation type="submission" date="2022-04" db="EMBL/GenBank/DDBJ databases">
        <authorList>
            <person name="Xu L."/>
            <person name="Lv Z."/>
        </authorList>
    </citation>
    <scope>NUCLEOTIDE SEQUENCE</scope>
    <source>
        <strain evidence="1">LV_2022a</strain>
    </source>
</reference>
<protein>
    <submittedName>
        <fullName evidence="1">Uncharacterized protein</fullName>
    </submittedName>
</protein>